<protein>
    <recommendedName>
        <fullName evidence="2">VWFA domain-containing protein</fullName>
    </recommendedName>
</protein>
<dbReference type="SUPFAM" id="SSF53300">
    <property type="entry name" value="vWA-like"/>
    <property type="match status" value="1"/>
</dbReference>
<dbReference type="AlphaFoldDB" id="U1N3E6"/>
<feature type="region of interest" description="Disordered" evidence="1">
    <location>
        <begin position="1"/>
        <end position="26"/>
    </location>
</feature>
<accession>U1N3E6</accession>
<evidence type="ECO:0000313" key="3">
    <source>
        <dbReference type="EMBL" id="ERG90878.1"/>
    </source>
</evidence>
<organism evidence="3 4">
    <name type="scientific">Haloquadratum walsbyi J07HQW1</name>
    <dbReference type="NCBI Taxonomy" id="1238424"/>
    <lineage>
        <taxon>Archaea</taxon>
        <taxon>Methanobacteriati</taxon>
        <taxon>Methanobacteriota</taxon>
        <taxon>Stenosarchaea group</taxon>
        <taxon>Halobacteria</taxon>
        <taxon>Halobacteriales</taxon>
        <taxon>Haloferacaceae</taxon>
        <taxon>Haloquadratum</taxon>
    </lineage>
</organism>
<evidence type="ECO:0000313" key="4">
    <source>
        <dbReference type="Proteomes" id="UP000030649"/>
    </source>
</evidence>
<dbReference type="InterPro" id="IPR002035">
    <property type="entry name" value="VWF_A"/>
</dbReference>
<dbReference type="PROSITE" id="PS50234">
    <property type="entry name" value="VWFA"/>
    <property type="match status" value="1"/>
</dbReference>
<dbReference type="InterPro" id="IPR036465">
    <property type="entry name" value="vWFA_dom_sf"/>
</dbReference>
<feature type="domain" description="VWFA" evidence="2">
    <location>
        <begin position="1"/>
        <end position="171"/>
    </location>
</feature>
<feature type="compositionally biased region" description="Polar residues" evidence="1">
    <location>
        <begin position="1"/>
        <end position="10"/>
    </location>
</feature>
<dbReference type="Gene3D" id="3.40.50.410">
    <property type="entry name" value="von Willebrand factor, type A domain"/>
    <property type="match status" value="1"/>
</dbReference>
<dbReference type="Pfam" id="PF00092">
    <property type="entry name" value="VWA"/>
    <property type="match status" value="1"/>
</dbReference>
<name>U1N3E6_9EURY</name>
<evidence type="ECO:0000259" key="2">
    <source>
        <dbReference type="PROSITE" id="PS50234"/>
    </source>
</evidence>
<gene>
    <name evidence="3" type="ORF">J07HQW1_00906</name>
</gene>
<dbReference type="Proteomes" id="UP000030649">
    <property type="component" value="Unassembled WGS sequence"/>
</dbReference>
<proteinExistence type="predicted"/>
<dbReference type="HOGENOM" id="CLU_1412339_0_0_2"/>
<dbReference type="EMBL" id="KE356560">
    <property type="protein sequence ID" value="ERG90878.1"/>
    <property type="molecule type" value="Genomic_DNA"/>
</dbReference>
<evidence type="ECO:0000256" key="1">
    <source>
        <dbReference type="SAM" id="MobiDB-lite"/>
    </source>
</evidence>
<sequence length="192" mass="20289">MRNEINSVKNGVTGFADTIRSDSDTGDIKMSVTQFGEGNGVADAPVVENLTGDIKEVKDEVDNLGASGGFEEGFFAVEKAIDSAVKPDQRNDADQIQIMLTDESSDDSTKVNPNDVMNEVEKQAAKFIAISAGGEPKTQAQRISNGVHSPISEFDAKTLETEIATEVTEAITPAARAVQTAQDAAVLTVPSN</sequence>
<reference evidence="3 4" key="1">
    <citation type="journal article" date="2013" name="PLoS ONE">
        <title>Assembly-driven community genomics of a hypersaline microbial ecosystem.</title>
        <authorList>
            <person name="Podell S."/>
            <person name="Ugalde J.A."/>
            <person name="Narasingarao P."/>
            <person name="Banfield J.F."/>
            <person name="Heidelberg K.B."/>
            <person name="Allen E.E."/>
        </authorList>
    </citation>
    <scope>NUCLEOTIDE SEQUENCE [LARGE SCALE GENOMIC DNA]</scope>
    <source>
        <strain evidence="4">J07HQW1</strain>
    </source>
</reference>